<accession>A0A369K8R6</accession>
<evidence type="ECO:0000313" key="1">
    <source>
        <dbReference type="EMBL" id="RDB29850.1"/>
    </source>
</evidence>
<dbReference type="InParanoid" id="A0A369K8R6"/>
<name>A0A369K8R6_HYPMA</name>
<keyword evidence="2" id="KW-1185">Reference proteome</keyword>
<comment type="caution">
    <text evidence="1">The sequence shown here is derived from an EMBL/GenBank/DDBJ whole genome shotgun (WGS) entry which is preliminary data.</text>
</comment>
<dbReference type="Proteomes" id="UP000076154">
    <property type="component" value="Unassembled WGS sequence"/>
</dbReference>
<evidence type="ECO:0000313" key="2">
    <source>
        <dbReference type="Proteomes" id="UP000076154"/>
    </source>
</evidence>
<protein>
    <submittedName>
        <fullName evidence="1">Uncharacterized protein</fullName>
    </submittedName>
</protein>
<dbReference type="EMBL" id="LUEZ02000009">
    <property type="protein sequence ID" value="RDB29850.1"/>
    <property type="molecule type" value="Genomic_DNA"/>
</dbReference>
<organism evidence="1 2">
    <name type="scientific">Hypsizygus marmoreus</name>
    <name type="common">White beech mushroom</name>
    <name type="synonym">Agaricus marmoreus</name>
    <dbReference type="NCBI Taxonomy" id="39966"/>
    <lineage>
        <taxon>Eukaryota</taxon>
        <taxon>Fungi</taxon>
        <taxon>Dikarya</taxon>
        <taxon>Basidiomycota</taxon>
        <taxon>Agaricomycotina</taxon>
        <taxon>Agaricomycetes</taxon>
        <taxon>Agaricomycetidae</taxon>
        <taxon>Agaricales</taxon>
        <taxon>Tricholomatineae</taxon>
        <taxon>Lyophyllaceae</taxon>
        <taxon>Hypsizygus</taxon>
    </lineage>
</organism>
<gene>
    <name evidence="1" type="ORF">Hypma_014104</name>
</gene>
<dbReference type="AlphaFoldDB" id="A0A369K8R6"/>
<reference evidence="1" key="1">
    <citation type="submission" date="2018-04" db="EMBL/GenBank/DDBJ databases">
        <title>Whole genome sequencing of Hypsizygus marmoreus.</title>
        <authorList>
            <person name="Choi I.-G."/>
            <person name="Min B."/>
            <person name="Kim J.-G."/>
            <person name="Kim S."/>
            <person name="Oh Y.-L."/>
            <person name="Kong W.-S."/>
            <person name="Park H."/>
            <person name="Jeong J."/>
            <person name="Song E.-S."/>
        </authorList>
    </citation>
    <scope>NUCLEOTIDE SEQUENCE [LARGE SCALE GENOMIC DNA]</scope>
    <source>
        <strain evidence="1">51987-8</strain>
    </source>
</reference>
<proteinExistence type="predicted"/>
<sequence>MYDIHQLRAWHLRDIWSPSVEHLKTAGLMAPSLPSPSSNMRRPSSSTLMAIEFHTNTVGHRDGQRQRYSADEGHSSTNVISAVQTWSVM</sequence>